<dbReference type="InterPro" id="IPR045136">
    <property type="entry name" value="Iah1-like"/>
</dbReference>
<dbReference type="InterPro" id="IPR036514">
    <property type="entry name" value="SGNH_hydro_sf"/>
</dbReference>
<name>A0A381YTC8_9ZZZZ</name>
<dbReference type="PANTHER" id="PTHR14209:SF19">
    <property type="entry name" value="ISOAMYL ACETATE-HYDROLYZING ESTERASE 1 HOMOLOG"/>
    <property type="match status" value="1"/>
</dbReference>
<proteinExistence type="predicted"/>
<dbReference type="InterPro" id="IPR013830">
    <property type="entry name" value="SGNH_hydro"/>
</dbReference>
<reference evidence="2" key="1">
    <citation type="submission" date="2018-05" db="EMBL/GenBank/DDBJ databases">
        <authorList>
            <person name="Lanie J.A."/>
            <person name="Ng W.-L."/>
            <person name="Kazmierczak K.M."/>
            <person name="Andrzejewski T.M."/>
            <person name="Davidsen T.M."/>
            <person name="Wayne K.J."/>
            <person name="Tettelin H."/>
            <person name="Glass J.I."/>
            <person name="Rusch D."/>
            <person name="Podicherti R."/>
            <person name="Tsui H.-C.T."/>
            <person name="Winkler M.E."/>
        </authorList>
    </citation>
    <scope>NUCLEOTIDE SEQUENCE</scope>
</reference>
<dbReference type="EMBL" id="UINC01019000">
    <property type="protein sequence ID" value="SVA80219.1"/>
    <property type="molecule type" value="Genomic_DNA"/>
</dbReference>
<dbReference type="SUPFAM" id="SSF52266">
    <property type="entry name" value="SGNH hydrolase"/>
    <property type="match status" value="1"/>
</dbReference>
<organism evidence="2">
    <name type="scientific">marine metagenome</name>
    <dbReference type="NCBI Taxonomy" id="408172"/>
    <lineage>
        <taxon>unclassified sequences</taxon>
        <taxon>metagenomes</taxon>
        <taxon>ecological metagenomes</taxon>
    </lineage>
</organism>
<dbReference type="Pfam" id="PF13472">
    <property type="entry name" value="Lipase_GDSL_2"/>
    <property type="match status" value="1"/>
</dbReference>
<accession>A0A381YTC8</accession>
<feature type="domain" description="SGNH hydrolase-type esterase" evidence="1">
    <location>
        <begin position="46"/>
        <end position="222"/>
    </location>
</feature>
<feature type="non-terminal residue" evidence="2">
    <location>
        <position position="344"/>
    </location>
</feature>
<dbReference type="AlphaFoldDB" id="A0A381YTC8"/>
<gene>
    <name evidence="2" type="ORF">METZ01_LOCUS133073</name>
</gene>
<sequence>MKKYIFSSRLAAMLGVALCIIGAPINAAESPVRPGDHIAFVGNTFADQLRSHGFLETLLLQRSAGNPVSIRNLGWAGDMLTARDRPTNFPTEASTLAAHKTDVIIACFGMGESFAGESALVEFKNNLTAFIASHRGKKYNGKSEVRLVLVSPIAYENLGLRTPRWEERNRELSAYTRIMSETASKTGVPFVDLYGPTTELMKGKNTPRLTDNGINLNDYGYWCVSRTLADALLPGEAPWLLSVDAKTGRASGRGANISDVKSKGKTLSFAVQELAWPSLAAPVKGQVHSQLKRNLDQLIIKNLAPGNYRLVVDGKPVATASHVQWAAGLGLNSTPAHKSLESYR</sequence>
<protein>
    <recommendedName>
        <fullName evidence="1">SGNH hydrolase-type esterase domain-containing protein</fullName>
    </recommendedName>
</protein>
<evidence type="ECO:0000313" key="2">
    <source>
        <dbReference type="EMBL" id="SVA80219.1"/>
    </source>
</evidence>
<dbReference type="PANTHER" id="PTHR14209">
    <property type="entry name" value="ISOAMYL ACETATE-HYDROLYZING ESTERASE 1"/>
    <property type="match status" value="1"/>
</dbReference>
<evidence type="ECO:0000259" key="1">
    <source>
        <dbReference type="Pfam" id="PF13472"/>
    </source>
</evidence>
<dbReference type="Gene3D" id="3.40.50.1110">
    <property type="entry name" value="SGNH hydrolase"/>
    <property type="match status" value="1"/>
</dbReference>
<dbReference type="CDD" id="cd01834">
    <property type="entry name" value="SGNH_hydrolase_like_2"/>
    <property type="match status" value="1"/>
</dbReference>